<protein>
    <recommendedName>
        <fullName evidence="4">Threonyl/alanyl tRNA synthetase SAD domain-containing protein</fullName>
    </recommendedName>
</protein>
<keyword evidence="6" id="KW-1185">Reference proteome</keyword>
<dbReference type="EMBL" id="WUUQ01000001">
    <property type="protein sequence ID" value="MXQ73037.1"/>
    <property type="molecule type" value="Genomic_DNA"/>
</dbReference>
<dbReference type="InterPro" id="IPR012947">
    <property type="entry name" value="tRNA_SAD"/>
</dbReference>
<dbReference type="InterPro" id="IPR009000">
    <property type="entry name" value="Transl_B-barrel_sf"/>
</dbReference>
<evidence type="ECO:0000256" key="2">
    <source>
        <dbReference type="ARBA" id="ARBA00022723"/>
    </source>
</evidence>
<dbReference type="InterPro" id="IPR003156">
    <property type="entry name" value="DHHA1_dom"/>
</dbReference>
<evidence type="ECO:0000313" key="5">
    <source>
        <dbReference type="EMBL" id="MXQ73037.1"/>
    </source>
</evidence>
<dbReference type="GO" id="GO:0005524">
    <property type="term" value="F:ATP binding"/>
    <property type="evidence" value="ECO:0007669"/>
    <property type="project" value="InterPro"/>
</dbReference>
<sequence>MINRLIDDCFLSELTTVVEEVVPENGYFWHHLKETIFFVEKGGMTSDIGVINNHEVLALKEEGGKVWHLLDCKLEGPVRLSINLHERFRKCQVHTAQHLISALLSNVYKVHTLSHHVSDEENDIEFDFSTFTEKQLSELQILCNGLVRDDLPVTISYPSRAEASQYAPADRLNHEDLRVVRIGTLDYNLCGCMHVPSLRYIQLIKILRFEKTAKGYKIFYICGDQLLDCLQRRYEVLDEASSTLALSHLYINTGIHKLLNEVKNLTRDQVIWKQKYYVCKSKELCETTEPVIIYAFDDIDVKSLTQLAQYTIGHYEKAIVFIAKIFDESRIVIARNQNVEFDVKGLFNKLCDKFQLKGGGNDQMCCGGGKYEENIVNYVKSLIEA</sequence>
<dbReference type="SMART" id="SM00863">
    <property type="entry name" value="tRNA_SAD"/>
    <property type="match status" value="1"/>
</dbReference>
<dbReference type="GO" id="GO:0046872">
    <property type="term" value="F:metal ion binding"/>
    <property type="evidence" value="ECO:0007669"/>
    <property type="project" value="UniProtKB-KW"/>
</dbReference>
<dbReference type="SUPFAM" id="SSF55186">
    <property type="entry name" value="ThrRS/AlaRS common domain"/>
    <property type="match status" value="1"/>
</dbReference>
<comment type="cofactor">
    <cofactor evidence="1">
        <name>Zn(2+)</name>
        <dbReference type="ChEBI" id="CHEBI:29105"/>
    </cofactor>
</comment>
<dbReference type="Gene3D" id="2.40.30.130">
    <property type="match status" value="1"/>
</dbReference>
<dbReference type="Gene3D" id="3.30.980.10">
    <property type="entry name" value="Threonyl-trna Synthetase, Chain A, domain 2"/>
    <property type="match status" value="1"/>
</dbReference>
<dbReference type="RefSeq" id="WP_160624465.1">
    <property type="nucleotide sequence ID" value="NZ_WUUQ01000001.1"/>
</dbReference>
<dbReference type="InterPro" id="IPR051335">
    <property type="entry name" value="Alanyl-tRNA_Editing_Enzymes"/>
</dbReference>
<keyword evidence="2" id="KW-0479">Metal-binding</keyword>
<dbReference type="GO" id="GO:0003676">
    <property type="term" value="F:nucleic acid binding"/>
    <property type="evidence" value="ECO:0007669"/>
    <property type="project" value="InterPro"/>
</dbReference>
<reference evidence="5 6" key="2">
    <citation type="submission" date="2020-01" db="EMBL/GenBank/DDBJ databases">
        <title>Clostridiaceae sp. nov. isolated from the gut of human by culturomics.</title>
        <authorList>
            <person name="Chang Y."/>
        </authorList>
    </citation>
    <scope>NUCLEOTIDE SEQUENCE [LARGE SCALE GENOMIC DNA]</scope>
    <source>
        <strain evidence="5 6">DONG20-135</strain>
    </source>
</reference>
<comment type="caution">
    <text evidence="5">The sequence shown here is derived from an EMBL/GenBank/DDBJ whole genome shotgun (WGS) entry which is preliminary data.</text>
</comment>
<evidence type="ECO:0000256" key="3">
    <source>
        <dbReference type="ARBA" id="ARBA00022833"/>
    </source>
</evidence>
<dbReference type="PANTHER" id="PTHR43462:SF1">
    <property type="entry name" value="ALANYL-TRNA EDITING PROTEIN AARSD1"/>
    <property type="match status" value="1"/>
</dbReference>
<dbReference type="Proteomes" id="UP000434036">
    <property type="component" value="Unassembled WGS sequence"/>
</dbReference>
<dbReference type="SUPFAM" id="SSF50447">
    <property type="entry name" value="Translation proteins"/>
    <property type="match status" value="1"/>
</dbReference>
<organism evidence="5 6">
    <name type="scientific">Copranaerobaculum intestinale</name>
    <dbReference type="NCBI Taxonomy" id="2692629"/>
    <lineage>
        <taxon>Bacteria</taxon>
        <taxon>Bacillati</taxon>
        <taxon>Bacillota</taxon>
        <taxon>Erysipelotrichia</taxon>
        <taxon>Erysipelotrichales</taxon>
        <taxon>Erysipelotrichaceae</taxon>
        <taxon>Copranaerobaculum</taxon>
    </lineage>
</organism>
<name>A0A6N8UBC5_9FIRM</name>
<dbReference type="Pfam" id="PF07973">
    <property type="entry name" value="tRNA_SAD"/>
    <property type="match status" value="1"/>
</dbReference>
<dbReference type="PANTHER" id="PTHR43462">
    <property type="entry name" value="ALANYL-TRNA EDITING PROTEIN"/>
    <property type="match status" value="1"/>
</dbReference>
<gene>
    <name evidence="5" type="ORF">GSF08_03690</name>
</gene>
<evidence type="ECO:0000313" key="6">
    <source>
        <dbReference type="Proteomes" id="UP000434036"/>
    </source>
</evidence>
<dbReference type="GO" id="GO:0043039">
    <property type="term" value="P:tRNA aminoacylation"/>
    <property type="evidence" value="ECO:0007669"/>
    <property type="project" value="InterPro"/>
</dbReference>
<reference evidence="5 6" key="1">
    <citation type="submission" date="2019-12" db="EMBL/GenBank/DDBJ databases">
        <authorList>
            <person name="Yang R."/>
        </authorList>
    </citation>
    <scope>NUCLEOTIDE SEQUENCE [LARGE SCALE GENOMIC DNA]</scope>
    <source>
        <strain evidence="5 6">DONG20-135</strain>
    </source>
</reference>
<dbReference type="GO" id="GO:0004812">
    <property type="term" value="F:aminoacyl-tRNA ligase activity"/>
    <property type="evidence" value="ECO:0007669"/>
    <property type="project" value="InterPro"/>
</dbReference>
<dbReference type="Gene3D" id="3.10.310.40">
    <property type="match status" value="1"/>
</dbReference>
<accession>A0A6N8UBC5</accession>
<dbReference type="InterPro" id="IPR018163">
    <property type="entry name" value="Thr/Ala-tRNA-synth_IIc_edit"/>
</dbReference>
<dbReference type="GO" id="GO:0002161">
    <property type="term" value="F:aminoacyl-tRNA deacylase activity"/>
    <property type="evidence" value="ECO:0007669"/>
    <property type="project" value="UniProtKB-ARBA"/>
</dbReference>
<dbReference type="Pfam" id="PF02272">
    <property type="entry name" value="DHHA1"/>
    <property type="match status" value="1"/>
</dbReference>
<evidence type="ECO:0000259" key="4">
    <source>
        <dbReference type="SMART" id="SM00863"/>
    </source>
</evidence>
<dbReference type="AlphaFoldDB" id="A0A6N8UBC5"/>
<feature type="domain" description="Threonyl/alanyl tRNA synthetase SAD" evidence="4">
    <location>
        <begin position="177"/>
        <end position="219"/>
    </location>
</feature>
<keyword evidence="3" id="KW-0862">Zinc</keyword>
<proteinExistence type="predicted"/>
<evidence type="ECO:0000256" key="1">
    <source>
        <dbReference type="ARBA" id="ARBA00001947"/>
    </source>
</evidence>